<name>A0A6P1T1Q4_9RHOB</name>
<evidence type="ECO:0000313" key="4">
    <source>
        <dbReference type="Proteomes" id="UP000464495"/>
    </source>
</evidence>
<sequence>MSTDWPRLDYLGWRETCSALHLYLQIVGKYRLAHTPWLNHSWNATFYVTPTGLTSSPIPDGAGMEIRFDFREHKIIGSCGNGREARFALGPSTVAEFRTSFVRMIADLGGTPTFNDTPNEVPHPVPFSEDHRDRPYDRDAVQRYHQALVAMDRVMNRFRTGFLGKASPVHLFWGALDLAVTRFSGRRAPLHPAGIPSLPDNVAQEAYDREVSSAGFWPGGNGIDYPAFYAYAYPTPAAYRAATVRPEAAFWHEDLSEFMLPYDAVQAAADPDEALMAFLTSTYEAAADLGKWDRDLLECAQGQPRQVRAPTAAPTLAASIADGTVEQEDGPSKGRYKLVVDGVEAEMTYSRVGKSQIIIDHTEVPAALRGRKVGERLVRQAVEDARRDSVILIPLCPFAKAQFDRHPEWHDVLRQPKT</sequence>
<feature type="domain" description="N-acetyltransferase" evidence="2">
    <location>
        <begin position="328"/>
        <end position="414"/>
    </location>
</feature>
<dbReference type="RefSeq" id="WP_161861957.1">
    <property type="nucleotide sequence ID" value="NZ_CP046620.1"/>
</dbReference>
<dbReference type="InterPro" id="IPR031165">
    <property type="entry name" value="GNAT_YJDJ"/>
</dbReference>
<dbReference type="Proteomes" id="UP000464495">
    <property type="component" value="Chromosome"/>
</dbReference>
<dbReference type="GO" id="GO:0016740">
    <property type="term" value="F:transferase activity"/>
    <property type="evidence" value="ECO:0007669"/>
    <property type="project" value="UniProtKB-KW"/>
</dbReference>
<dbReference type="InterPro" id="IPR016181">
    <property type="entry name" value="Acyl_CoA_acyltransferase"/>
</dbReference>
<dbReference type="SUPFAM" id="SSF55729">
    <property type="entry name" value="Acyl-CoA N-acyltransferases (Nat)"/>
    <property type="match status" value="1"/>
</dbReference>
<dbReference type="Pfam" id="PF14542">
    <property type="entry name" value="Acetyltransf_CG"/>
    <property type="match status" value="1"/>
</dbReference>
<proteinExistence type="predicted"/>
<dbReference type="AlphaFoldDB" id="A0A6P1T1Q4"/>
<evidence type="ECO:0000313" key="3">
    <source>
        <dbReference type="EMBL" id="QHQ35396.1"/>
    </source>
</evidence>
<gene>
    <name evidence="3" type="ORF">GO499_09410</name>
</gene>
<evidence type="ECO:0000256" key="1">
    <source>
        <dbReference type="SAM" id="MobiDB-lite"/>
    </source>
</evidence>
<keyword evidence="4" id="KW-1185">Reference proteome</keyword>
<reference evidence="3 4" key="1">
    <citation type="submission" date="2019-12" db="EMBL/GenBank/DDBJ databases">
        <title>Complete genome sequence of Algicella marina strain 9Alg 56(T) isolated from the red alga Tichocarpus crinitus.</title>
        <authorList>
            <person name="Kim S.-G."/>
            <person name="Nedashkovskaya O.I."/>
        </authorList>
    </citation>
    <scope>NUCLEOTIDE SEQUENCE [LARGE SCALE GENOMIC DNA]</scope>
    <source>
        <strain evidence="3 4">9Alg 56</strain>
    </source>
</reference>
<dbReference type="InterPro" id="IPR045057">
    <property type="entry name" value="Gcn5-rel_NAT"/>
</dbReference>
<accession>A0A6P1T1Q4</accession>
<dbReference type="PROSITE" id="PS51729">
    <property type="entry name" value="GNAT_YJDJ"/>
    <property type="match status" value="1"/>
</dbReference>
<dbReference type="KEGG" id="amaq:GO499_09410"/>
<organism evidence="3 4">
    <name type="scientific">Algicella marina</name>
    <dbReference type="NCBI Taxonomy" id="2683284"/>
    <lineage>
        <taxon>Bacteria</taxon>
        <taxon>Pseudomonadati</taxon>
        <taxon>Pseudomonadota</taxon>
        <taxon>Alphaproteobacteria</taxon>
        <taxon>Rhodobacterales</taxon>
        <taxon>Paracoccaceae</taxon>
        <taxon>Algicella</taxon>
    </lineage>
</organism>
<evidence type="ECO:0000259" key="2">
    <source>
        <dbReference type="PROSITE" id="PS51729"/>
    </source>
</evidence>
<dbReference type="PANTHER" id="PTHR31435">
    <property type="entry name" value="PROTEIN NATD1"/>
    <property type="match status" value="1"/>
</dbReference>
<dbReference type="Gene3D" id="3.40.630.30">
    <property type="match status" value="1"/>
</dbReference>
<feature type="region of interest" description="Disordered" evidence="1">
    <location>
        <begin position="113"/>
        <end position="133"/>
    </location>
</feature>
<dbReference type="EMBL" id="CP046620">
    <property type="protein sequence ID" value="QHQ35396.1"/>
    <property type="molecule type" value="Genomic_DNA"/>
</dbReference>
<dbReference type="InterPro" id="IPR046038">
    <property type="entry name" value="DUF5996"/>
</dbReference>
<dbReference type="PANTHER" id="PTHR31435:SF10">
    <property type="entry name" value="BSR4717 PROTEIN"/>
    <property type="match status" value="1"/>
</dbReference>
<keyword evidence="3" id="KW-0808">Transferase</keyword>
<protein>
    <submittedName>
        <fullName evidence="3">N-acetyltransferase</fullName>
    </submittedName>
</protein>
<dbReference type="Pfam" id="PF19459">
    <property type="entry name" value="DUF5996"/>
    <property type="match status" value="1"/>
</dbReference>